<evidence type="ECO:0000259" key="1">
    <source>
        <dbReference type="SMART" id="SM00971"/>
    </source>
</evidence>
<dbReference type="InterPro" id="IPR042122">
    <property type="entry name" value="Ser_AcTrfase_N_sf"/>
</dbReference>
<dbReference type="EMBL" id="OU503051">
    <property type="protein sequence ID" value="CAI9779324.1"/>
    <property type="molecule type" value="Genomic_DNA"/>
</dbReference>
<reference evidence="2" key="1">
    <citation type="submission" date="2023-05" db="EMBL/GenBank/DDBJ databases">
        <authorList>
            <person name="Huff M."/>
        </authorList>
    </citation>
    <scope>NUCLEOTIDE SEQUENCE</scope>
</reference>
<dbReference type="GO" id="GO:0005737">
    <property type="term" value="C:cytoplasm"/>
    <property type="evidence" value="ECO:0007669"/>
    <property type="project" value="InterPro"/>
</dbReference>
<gene>
    <name evidence="2" type="ORF">FPE_LOCUS26754</name>
</gene>
<organism evidence="2 3">
    <name type="scientific">Fraxinus pennsylvanica</name>
    <dbReference type="NCBI Taxonomy" id="56036"/>
    <lineage>
        <taxon>Eukaryota</taxon>
        <taxon>Viridiplantae</taxon>
        <taxon>Streptophyta</taxon>
        <taxon>Embryophyta</taxon>
        <taxon>Tracheophyta</taxon>
        <taxon>Spermatophyta</taxon>
        <taxon>Magnoliopsida</taxon>
        <taxon>eudicotyledons</taxon>
        <taxon>Gunneridae</taxon>
        <taxon>Pentapetalae</taxon>
        <taxon>asterids</taxon>
        <taxon>lamiids</taxon>
        <taxon>Lamiales</taxon>
        <taxon>Oleaceae</taxon>
        <taxon>Oleeae</taxon>
        <taxon>Fraxinus</taxon>
    </lineage>
</organism>
<dbReference type="SMART" id="SM00971">
    <property type="entry name" value="SATase_N"/>
    <property type="match status" value="1"/>
</dbReference>
<evidence type="ECO:0000313" key="2">
    <source>
        <dbReference type="EMBL" id="CAI9779324.1"/>
    </source>
</evidence>
<dbReference type="GO" id="GO:0009001">
    <property type="term" value="F:serine O-acetyltransferase activity"/>
    <property type="evidence" value="ECO:0007669"/>
    <property type="project" value="InterPro"/>
</dbReference>
<dbReference type="PANTHER" id="PTHR42811">
    <property type="entry name" value="SERINE ACETYLTRANSFERASE"/>
    <property type="match status" value="1"/>
</dbReference>
<proteinExistence type="predicted"/>
<name>A0AAD2A0G6_9LAMI</name>
<dbReference type="InterPro" id="IPR011990">
    <property type="entry name" value="TPR-like_helical_dom_sf"/>
</dbReference>
<dbReference type="Gene3D" id="1.10.3130.10">
    <property type="entry name" value="serine acetyltransferase, domain 1"/>
    <property type="match status" value="1"/>
</dbReference>
<dbReference type="Proteomes" id="UP000834106">
    <property type="component" value="Chromosome 16"/>
</dbReference>
<accession>A0AAD2A0G6</accession>
<dbReference type="GO" id="GO:0006535">
    <property type="term" value="P:cysteine biosynthetic process from serine"/>
    <property type="evidence" value="ECO:0007669"/>
    <property type="project" value="InterPro"/>
</dbReference>
<dbReference type="AlphaFoldDB" id="A0AAD2A0G6"/>
<dbReference type="Gene3D" id="1.25.40.10">
    <property type="entry name" value="Tetratricopeptide repeat domain"/>
    <property type="match status" value="1"/>
</dbReference>
<dbReference type="InterPro" id="IPR010493">
    <property type="entry name" value="Ser_AcTrfase_N"/>
</dbReference>
<feature type="domain" description="Serine acetyltransferase N-terminal" evidence="1">
    <location>
        <begin position="39"/>
        <end position="109"/>
    </location>
</feature>
<dbReference type="Pfam" id="PF06426">
    <property type="entry name" value="SATase_N"/>
    <property type="match status" value="1"/>
</dbReference>
<protein>
    <recommendedName>
        <fullName evidence="1">Serine acetyltransferase N-terminal domain-containing protein</fullName>
    </recommendedName>
</protein>
<evidence type="ECO:0000313" key="3">
    <source>
        <dbReference type="Proteomes" id="UP000834106"/>
    </source>
</evidence>
<keyword evidence="3" id="KW-1185">Reference proteome</keyword>
<sequence length="193" mass="21652">MFSDLVSCVPISEIKSNTLYILPVFDEIGGGEDVQEDYLWQQMKAEARRDIDQEPIFYYHYFCSILTHDSMESALANHLSMKLSDSSLPSGTLYDLFVGMVDEAIMFFGKLVSCGITPCMKCITSLLLACSALTALSCGKEIHSYVVRTDTYRDEFVATALIDMYINVGNLRRQTVFSISSAQSLMIQHFGML</sequence>